<keyword evidence="2" id="KW-1185">Reference proteome</keyword>
<protein>
    <recommendedName>
        <fullName evidence="3">Secreted protein</fullName>
    </recommendedName>
</protein>
<reference evidence="1 2" key="1">
    <citation type="journal article" date="2019" name="Int. J. Syst. Evol. Microbiol.">
        <title>The Global Catalogue of Microorganisms (GCM) 10K type strain sequencing project: providing services to taxonomists for standard genome sequencing and annotation.</title>
        <authorList>
            <consortium name="The Broad Institute Genomics Platform"/>
            <consortium name="The Broad Institute Genome Sequencing Center for Infectious Disease"/>
            <person name="Wu L."/>
            <person name="Ma J."/>
        </authorList>
    </citation>
    <scope>NUCLEOTIDE SEQUENCE [LARGE SCALE GENOMIC DNA]</scope>
    <source>
        <strain evidence="1 2">JCM 6833</strain>
    </source>
</reference>
<evidence type="ECO:0008006" key="3">
    <source>
        <dbReference type="Google" id="ProtNLM"/>
    </source>
</evidence>
<accession>A0ABN3QAZ9</accession>
<dbReference type="EMBL" id="BAAATD010000010">
    <property type="protein sequence ID" value="GAA2621541.1"/>
    <property type="molecule type" value="Genomic_DNA"/>
</dbReference>
<comment type="caution">
    <text evidence="1">The sequence shown here is derived from an EMBL/GenBank/DDBJ whole genome shotgun (WGS) entry which is preliminary data.</text>
</comment>
<organism evidence="1 2">
    <name type="scientific">Actinomadura fulvescens</name>
    <dbReference type="NCBI Taxonomy" id="46160"/>
    <lineage>
        <taxon>Bacteria</taxon>
        <taxon>Bacillati</taxon>
        <taxon>Actinomycetota</taxon>
        <taxon>Actinomycetes</taxon>
        <taxon>Streptosporangiales</taxon>
        <taxon>Thermomonosporaceae</taxon>
        <taxon>Actinomadura</taxon>
    </lineage>
</organism>
<name>A0ABN3QAZ9_9ACTN</name>
<proteinExistence type="predicted"/>
<evidence type="ECO:0000313" key="1">
    <source>
        <dbReference type="EMBL" id="GAA2621541.1"/>
    </source>
</evidence>
<evidence type="ECO:0000313" key="2">
    <source>
        <dbReference type="Proteomes" id="UP001501509"/>
    </source>
</evidence>
<dbReference type="Proteomes" id="UP001501509">
    <property type="component" value="Unassembled WGS sequence"/>
</dbReference>
<sequence length="176" mass="17518">MPSIAFPAVAAPCVASVTATVAARPRASVAARELVSAAAACGVVAADAARVAVPIPAPPATSGPVLSTPPVAAPAPSLRIALVAASVVLAVGGRRVASASVAGRRVAFVVGRLVVAADGVPDAGVLVGALRDGRARPAWLKVSGPDWMPARLASVSTWIARDSTYVRQAPEAPNRR</sequence>
<gene>
    <name evidence="1" type="ORF">GCM10010411_66910</name>
</gene>